<organism evidence="1">
    <name type="scientific">Solanum chacoense</name>
    <name type="common">Chaco potato</name>
    <dbReference type="NCBI Taxonomy" id="4108"/>
    <lineage>
        <taxon>Eukaryota</taxon>
        <taxon>Viridiplantae</taxon>
        <taxon>Streptophyta</taxon>
        <taxon>Embryophyta</taxon>
        <taxon>Tracheophyta</taxon>
        <taxon>Spermatophyta</taxon>
        <taxon>Magnoliopsida</taxon>
        <taxon>eudicotyledons</taxon>
        <taxon>Gunneridae</taxon>
        <taxon>Pentapetalae</taxon>
        <taxon>asterids</taxon>
        <taxon>lamiids</taxon>
        <taxon>Solanales</taxon>
        <taxon>Solanaceae</taxon>
        <taxon>Solanoideae</taxon>
        <taxon>Solaneae</taxon>
        <taxon>Solanum</taxon>
    </lineage>
</organism>
<proteinExistence type="predicted"/>
<reference evidence="1" key="1">
    <citation type="submission" date="2015-12" db="EMBL/GenBank/DDBJ databases">
        <title>Gene expression during late stages of embryo sac development: a critical building block for successful pollen-pistil interactions.</title>
        <authorList>
            <person name="Liu Y."/>
            <person name="Joly V."/>
            <person name="Sabar M."/>
            <person name="Matton D.P."/>
        </authorList>
    </citation>
    <scope>NUCLEOTIDE SEQUENCE</scope>
</reference>
<name>A0A0V0H527_SOLCH</name>
<protein>
    <submittedName>
        <fullName evidence="1">Putative ovule protein</fullName>
    </submittedName>
</protein>
<sequence>MLSFIHYGQDSNLWCRVIMSVQIQCNLDRIVYPAFLRYLDRSPLDDKIQIKGLKGNIFMSSVSIRQWIAVNTGSDHHLFLTLHFGRPDIICTALDVINTFEVV</sequence>
<accession>A0A0V0H527</accession>
<evidence type="ECO:0000313" key="1">
    <source>
        <dbReference type="EMBL" id="JAP15502.1"/>
    </source>
</evidence>
<dbReference type="EMBL" id="GEDG01025072">
    <property type="protein sequence ID" value="JAP15502.1"/>
    <property type="molecule type" value="Transcribed_RNA"/>
</dbReference>
<dbReference type="AlphaFoldDB" id="A0A0V0H527"/>